<dbReference type="Proteomes" id="UP000287563">
    <property type="component" value="Unassembled WGS sequence"/>
</dbReference>
<evidence type="ECO:0000259" key="1">
    <source>
        <dbReference type="PROSITE" id="PS51186"/>
    </source>
</evidence>
<protein>
    <submittedName>
        <fullName evidence="2">GNAT family N-acetyltransferase</fullName>
    </submittedName>
</protein>
<dbReference type="SUPFAM" id="SSF55729">
    <property type="entry name" value="Acyl-CoA N-acyltransferases (Nat)"/>
    <property type="match status" value="1"/>
</dbReference>
<evidence type="ECO:0000313" key="3">
    <source>
        <dbReference type="Proteomes" id="UP000287563"/>
    </source>
</evidence>
<dbReference type="EMBL" id="RJLM01000005">
    <property type="protein sequence ID" value="RWX54829.1"/>
    <property type="molecule type" value="Genomic_DNA"/>
</dbReference>
<dbReference type="Pfam" id="PF00583">
    <property type="entry name" value="Acetyltransf_1"/>
    <property type="match status" value="1"/>
</dbReference>
<organism evidence="2 3">
    <name type="scientific">Photobacterium chitinilyticum</name>
    <dbReference type="NCBI Taxonomy" id="2485123"/>
    <lineage>
        <taxon>Bacteria</taxon>
        <taxon>Pseudomonadati</taxon>
        <taxon>Pseudomonadota</taxon>
        <taxon>Gammaproteobacteria</taxon>
        <taxon>Vibrionales</taxon>
        <taxon>Vibrionaceae</taxon>
        <taxon>Photobacterium</taxon>
    </lineage>
</organism>
<dbReference type="OrthoDB" id="6711752at2"/>
<comment type="caution">
    <text evidence="2">The sequence shown here is derived from an EMBL/GenBank/DDBJ whole genome shotgun (WGS) entry which is preliminary data.</text>
</comment>
<name>A0A444JP43_9GAMM</name>
<sequence>MNKLKFEKYSNIHFDSCVELIKSTWCFHLDFINIPNESVVYEYYLKTCLNWNQHLDVILDENSNVKGVLFGSKEDSSIIKELLFLRKERQINKWKNQHLNIGAFGERRKAEKLLANFKYNDQQGERDAELFDSEINLFIVSPELKGRGLGRKLMDRYMDFCRSNEIATAFLWTDADCNYSFYQKYGFKLHDVFQSSNLMHNNKHKETADGMIFYIDVKEQPFEL</sequence>
<keyword evidence="2" id="KW-0808">Transferase</keyword>
<gene>
    <name evidence="2" type="ORF">EDI28_13860</name>
</gene>
<dbReference type="AlphaFoldDB" id="A0A444JP43"/>
<reference evidence="2 3" key="1">
    <citation type="submission" date="2018-11" db="EMBL/GenBank/DDBJ databases">
        <title>Photobacterium sp. BEI247 sp. nov., a marine bacterium isolated from Yongle Blue Hole in the South China Sea.</title>
        <authorList>
            <person name="Wang X."/>
        </authorList>
    </citation>
    <scope>NUCLEOTIDE SEQUENCE [LARGE SCALE GENOMIC DNA]</scope>
    <source>
        <strain evidence="3">BEI247</strain>
    </source>
</reference>
<dbReference type="Gene3D" id="3.40.630.30">
    <property type="match status" value="1"/>
</dbReference>
<keyword evidence="3" id="KW-1185">Reference proteome</keyword>
<accession>A0A444JP43</accession>
<dbReference type="CDD" id="cd04301">
    <property type="entry name" value="NAT_SF"/>
    <property type="match status" value="1"/>
</dbReference>
<evidence type="ECO:0000313" key="2">
    <source>
        <dbReference type="EMBL" id="RWX54829.1"/>
    </source>
</evidence>
<dbReference type="InterPro" id="IPR016181">
    <property type="entry name" value="Acyl_CoA_acyltransferase"/>
</dbReference>
<proteinExistence type="predicted"/>
<dbReference type="PROSITE" id="PS51186">
    <property type="entry name" value="GNAT"/>
    <property type="match status" value="1"/>
</dbReference>
<dbReference type="InterPro" id="IPR000182">
    <property type="entry name" value="GNAT_dom"/>
</dbReference>
<feature type="domain" description="N-acetyltransferase" evidence="1">
    <location>
        <begin position="68"/>
        <end position="216"/>
    </location>
</feature>
<dbReference type="GO" id="GO:0016747">
    <property type="term" value="F:acyltransferase activity, transferring groups other than amino-acyl groups"/>
    <property type="evidence" value="ECO:0007669"/>
    <property type="project" value="InterPro"/>
</dbReference>